<dbReference type="EMBL" id="OX596086">
    <property type="protein sequence ID" value="CAI9699080.1"/>
    <property type="molecule type" value="Genomic_DNA"/>
</dbReference>
<name>A0ACB0EEN8_RANTA</name>
<organism evidence="1 2">
    <name type="scientific">Rangifer tarandus platyrhynchus</name>
    <name type="common">Svalbard reindeer</name>
    <dbReference type="NCBI Taxonomy" id="3082113"/>
    <lineage>
        <taxon>Eukaryota</taxon>
        <taxon>Metazoa</taxon>
        <taxon>Chordata</taxon>
        <taxon>Craniata</taxon>
        <taxon>Vertebrata</taxon>
        <taxon>Euteleostomi</taxon>
        <taxon>Mammalia</taxon>
        <taxon>Eutheria</taxon>
        <taxon>Laurasiatheria</taxon>
        <taxon>Artiodactyla</taxon>
        <taxon>Ruminantia</taxon>
        <taxon>Pecora</taxon>
        <taxon>Cervidae</taxon>
        <taxon>Odocoileinae</taxon>
        <taxon>Rangifer</taxon>
    </lineage>
</organism>
<evidence type="ECO:0000313" key="2">
    <source>
        <dbReference type="Proteomes" id="UP001162501"/>
    </source>
</evidence>
<reference evidence="1" key="1">
    <citation type="submission" date="2023-05" db="EMBL/GenBank/DDBJ databases">
        <authorList>
            <consortium name="ELIXIR-Norway"/>
        </authorList>
    </citation>
    <scope>NUCLEOTIDE SEQUENCE</scope>
</reference>
<proteinExistence type="predicted"/>
<dbReference type="Proteomes" id="UP001162501">
    <property type="component" value="Chromosome 2"/>
</dbReference>
<accession>A0ACB0EEN8</accession>
<sequence>MRMLRHQYISFRSFVGSRGTPQAVFTFLLLPCCLALDFRAPPLISNTSFLWAWNAPVERCVNKRFKLPPNLRLFSVRGSPQKSATGQFITLFYADRLGYYPHIDEKKGNTVHGGIPQLGNLKNHLEKAKNDIAYYIPNDSVGLAVIDWENWRPTWARNWKPKDVYRDESVELVLQKNPQLNFSEASKIAKVDFEMAGKSFMQETLKLGKLLRPNHLWGYYLFPDCYNHNYNHPAYNGSCSDLEKRRNDDLDWLWKESSALFPSVYLNIKLKSTPKAAFYVRNRVQEAIRLSKIASVESPLPVFVYARPVFTDGSSTYLSQEDLVHTIGESAALGASGVILWGGYDYSATKETCLSVKKFIQGPLGHYAVNVTTAAKLCSQSLCNNNGRCVRKTSESSSYLHMPGSISKKYGPSKRLRVIISAANKLKTIKDMKGGFACHCYHGWHGESCQHLSSDVLRGKNKARIANFKSSVFLSMILSVILFIFLPP</sequence>
<gene>
    <name evidence="1" type="ORF">MRATA1EN3_LOCUS10293</name>
</gene>
<protein>
    <submittedName>
        <fullName evidence="1">Uncharacterized protein</fullName>
    </submittedName>
</protein>
<evidence type="ECO:0000313" key="1">
    <source>
        <dbReference type="EMBL" id="CAI9699080.1"/>
    </source>
</evidence>